<dbReference type="RefSeq" id="WP_223102706.1">
    <property type="nucleotide sequence ID" value="NZ_CP061913.1"/>
</dbReference>
<evidence type="ECO:0000313" key="2">
    <source>
        <dbReference type="Proteomes" id="UP001589608"/>
    </source>
</evidence>
<reference evidence="1 2" key="1">
    <citation type="submission" date="2024-09" db="EMBL/GenBank/DDBJ databases">
        <authorList>
            <person name="Sun Q."/>
            <person name="Mori K."/>
        </authorList>
    </citation>
    <scope>NUCLEOTIDE SEQUENCE [LARGE SCALE GENOMIC DNA]</scope>
    <source>
        <strain evidence="1 2">JCM 3307</strain>
    </source>
</reference>
<gene>
    <name evidence="1" type="ORF">ACFFTR_32110</name>
</gene>
<name>A0ABV5MFY5_9ACTN</name>
<evidence type="ECO:0000313" key="1">
    <source>
        <dbReference type="EMBL" id="MFB9447760.1"/>
    </source>
</evidence>
<dbReference type="Proteomes" id="UP001589608">
    <property type="component" value="Unassembled WGS sequence"/>
</dbReference>
<keyword evidence="2" id="KW-1185">Reference proteome</keyword>
<sequence length="91" mass="10257">MILRVEHGGVTLDDLDDLKRLSAHVEDDGALGEWGRREAGHVVLTTHQLLRLAGARAGDSQWRSRFDGMVDYARRHGWIDGDEVRMHIVGE</sequence>
<dbReference type="EMBL" id="JBHMCA010000054">
    <property type="protein sequence ID" value="MFB9447760.1"/>
    <property type="molecule type" value="Genomic_DNA"/>
</dbReference>
<proteinExistence type="predicted"/>
<protein>
    <submittedName>
        <fullName evidence="1">Uncharacterized protein</fullName>
    </submittedName>
</protein>
<organism evidence="1 2">
    <name type="scientific">Dactylosporangium vinaceum</name>
    <dbReference type="NCBI Taxonomy" id="53362"/>
    <lineage>
        <taxon>Bacteria</taxon>
        <taxon>Bacillati</taxon>
        <taxon>Actinomycetota</taxon>
        <taxon>Actinomycetes</taxon>
        <taxon>Micromonosporales</taxon>
        <taxon>Micromonosporaceae</taxon>
        <taxon>Dactylosporangium</taxon>
    </lineage>
</organism>
<comment type="caution">
    <text evidence="1">The sequence shown here is derived from an EMBL/GenBank/DDBJ whole genome shotgun (WGS) entry which is preliminary data.</text>
</comment>
<accession>A0ABV5MFY5</accession>